<feature type="domain" description="N-acetylmuramoyl-L-alanine amidase" evidence="6">
    <location>
        <begin position="6"/>
        <end position="148"/>
    </location>
</feature>
<evidence type="ECO:0000256" key="3">
    <source>
        <dbReference type="ARBA" id="ARBA00011901"/>
    </source>
</evidence>
<proteinExistence type="inferred from homology"/>
<dbReference type="EC" id="3.5.1.28" evidence="3"/>
<dbReference type="PANTHER" id="PTHR30417:SF1">
    <property type="entry name" value="N-ACETYLMURAMOYL-L-ALANINE AMIDASE AMID"/>
    <property type="match status" value="1"/>
</dbReference>
<dbReference type="InterPro" id="IPR002502">
    <property type="entry name" value="Amidase_domain"/>
</dbReference>
<evidence type="ECO:0000259" key="6">
    <source>
        <dbReference type="SMART" id="SM00644"/>
    </source>
</evidence>
<dbReference type="InterPro" id="IPR051206">
    <property type="entry name" value="NAMLAA_amidase_2"/>
</dbReference>
<dbReference type="GO" id="GO:0009253">
    <property type="term" value="P:peptidoglycan catabolic process"/>
    <property type="evidence" value="ECO:0007669"/>
    <property type="project" value="InterPro"/>
</dbReference>
<evidence type="ECO:0000256" key="1">
    <source>
        <dbReference type="ARBA" id="ARBA00001561"/>
    </source>
</evidence>
<dbReference type="Pfam" id="PF01510">
    <property type="entry name" value="Amidase_2"/>
    <property type="match status" value="1"/>
</dbReference>
<reference evidence="7" key="1">
    <citation type="submission" date="2018-06" db="EMBL/GenBank/DDBJ databases">
        <authorList>
            <person name="Zhirakovskaya E."/>
        </authorList>
    </citation>
    <scope>NUCLEOTIDE SEQUENCE</scope>
</reference>
<keyword evidence="5" id="KW-0961">Cell wall biogenesis/degradation</keyword>
<evidence type="ECO:0000256" key="4">
    <source>
        <dbReference type="ARBA" id="ARBA00022801"/>
    </source>
</evidence>
<dbReference type="AlphaFoldDB" id="A0A3B1B8J3"/>
<dbReference type="PANTHER" id="PTHR30417">
    <property type="entry name" value="N-ACETYLMURAMOYL-L-ALANINE AMIDASE AMID"/>
    <property type="match status" value="1"/>
</dbReference>
<dbReference type="SMART" id="SM00644">
    <property type="entry name" value="Ami_2"/>
    <property type="match status" value="1"/>
</dbReference>
<dbReference type="GO" id="GO:0071555">
    <property type="term" value="P:cell wall organization"/>
    <property type="evidence" value="ECO:0007669"/>
    <property type="project" value="UniProtKB-KW"/>
</dbReference>
<evidence type="ECO:0000256" key="5">
    <source>
        <dbReference type="ARBA" id="ARBA00023316"/>
    </source>
</evidence>
<evidence type="ECO:0000256" key="2">
    <source>
        <dbReference type="ARBA" id="ARBA00007553"/>
    </source>
</evidence>
<dbReference type="GO" id="GO:0009254">
    <property type="term" value="P:peptidoglycan turnover"/>
    <property type="evidence" value="ECO:0007669"/>
    <property type="project" value="TreeGrafter"/>
</dbReference>
<dbReference type="SUPFAM" id="SSF55846">
    <property type="entry name" value="N-acetylmuramoyl-L-alanine amidase-like"/>
    <property type="match status" value="1"/>
</dbReference>
<gene>
    <name evidence="7" type="ORF">MNBD_ALPHA03-1372</name>
</gene>
<comment type="similarity">
    <text evidence="2">Belongs to the N-acetylmuramoyl-L-alanine amidase 2 family.</text>
</comment>
<dbReference type="GO" id="GO:0008745">
    <property type="term" value="F:N-acetylmuramoyl-L-alanine amidase activity"/>
    <property type="evidence" value="ECO:0007669"/>
    <property type="project" value="UniProtKB-EC"/>
</dbReference>
<dbReference type="InterPro" id="IPR036505">
    <property type="entry name" value="Amidase/PGRP_sf"/>
</dbReference>
<sequence>MMPYPSPNYDDRPEGINIKYLVLHYTGMNTGKAALERLCDEAAKVSAHYLIEEDGRVFSLVPEEKRAWHAGLSSWEGERDINGYSIGIELANPGHDSPGYKGGYRPFPEAQMTALIELCLGILSRHDIKPWHVLGHSDVAPTRKCDPGELFDWQRLAEAGIGLWPSNVGKKQSIAGNAASFQEKLSDYGYEFEGHKDFPVQRIVTAFQRHFRPLDISGDIDDECRMILDGLLTIKALT</sequence>
<dbReference type="InterPro" id="IPR036366">
    <property type="entry name" value="PGBDSf"/>
</dbReference>
<name>A0A3B1B8J3_9ZZZZ</name>
<dbReference type="Gene3D" id="1.10.101.10">
    <property type="entry name" value="PGBD-like superfamily/PGBD"/>
    <property type="match status" value="1"/>
</dbReference>
<dbReference type="EMBL" id="UOFW01000214">
    <property type="protein sequence ID" value="VAX07718.1"/>
    <property type="molecule type" value="Genomic_DNA"/>
</dbReference>
<comment type="catalytic activity">
    <reaction evidence="1">
        <text>Hydrolyzes the link between N-acetylmuramoyl residues and L-amino acid residues in certain cell-wall glycopeptides.</text>
        <dbReference type="EC" id="3.5.1.28"/>
    </reaction>
</comment>
<protein>
    <recommendedName>
        <fullName evidence="3">N-acetylmuramoyl-L-alanine amidase</fullName>
        <ecNumber evidence="3">3.5.1.28</ecNumber>
    </recommendedName>
</protein>
<dbReference type="Gene3D" id="3.40.80.10">
    <property type="entry name" value="Peptidoglycan recognition protein-like"/>
    <property type="match status" value="1"/>
</dbReference>
<dbReference type="SUPFAM" id="SSF47090">
    <property type="entry name" value="PGBD-like"/>
    <property type="match status" value="1"/>
</dbReference>
<dbReference type="GO" id="GO:0019867">
    <property type="term" value="C:outer membrane"/>
    <property type="evidence" value="ECO:0007669"/>
    <property type="project" value="TreeGrafter"/>
</dbReference>
<dbReference type="InterPro" id="IPR036365">
    <property type="entry name" value="PGBD-like_sf"/>
</dbReference>
<evidence type="ECO:0000313" key="7">
    <source>
        <dbReference type="EMBL" id="VAX07718.1"/>
    </source>
</evidence>
<dbReference type="CDD" id="cd06583">
    <property type="entry name" value="PGRP"/>
    <property type="match status" value="1"/>
</dbReference>
<keyword evidence="4 7" id="KW-0378">Hydrolase</keyword>
<organism evidence="7">
    <name type="scientific">hydrothermal vent metagenome</name>
    <dbReference type="NCBI Taxonomy" id="652676"/>
    <lineage>
        <taxon>unclassified sequences</taxon>
        <taxon>metagenomes</taxon>
        <taxon>ecological metagenomes</taxon>
    </lineage>
</organism>
<accession>A0A3B1B8J3</accession>